<dbReference type="PROSITE" id="PS51645">
    <property type="entry name" value="PHR_CRY_ALPHA_BETA"/>
    <property type="match status" value="1"/>
</dbReference>
<dbReference type="SUPFAM" id="SSF52425">
    <property type="entry name" value="Cryptochrome/photolyase, N-terminal domain"/>
    <property type="match status" value="1"/>
</dbReference>
<dbReference type="GO" id="GO:0071949">
    <property type="term" value="F:FAD binding"/>
    <property type="evidence" value="ECO:0007669"/>
    <property type="project" value="TreeGrafter"/>
</dbReference>
<evidence type="ECO:0000256" key="3">
    <source>
        <dbReference type="ARBA" id="ARBA00022827"/>
    </source>
</evidence>
<dbReference type="PROSITE" id="PS00394">
    <property type="entry name" value="DNA_PHOTOLYASES_1_1"/>
    <property type="match status" value="1"/>
</dbReference>
<dbReference type="Proteomes" id="UP000503278">
    <property type="component" value="Chromosome"/>
</dbReference>
<evidence type="ECO:0000256" key="7">
    <source>
        <dbReference type="RuleBase" id="RU004182"/>
    </source>
</evidence>
<dbReference type="InterPro" id="IPR018394">
    <property type="entry name" value="DNA_photolyase_1_CS_C"/>
</dbReference>
<sequence length="436" mass="51627">MDKKTPVTVFWLRRDLRLHDNAGLYYALKGPNPVLCLFIFDRDILDKLEDHDDARVTFIYNTLHKLRDELHQHKSSLLIKYNKPDDAWQEVLNEYHVTAVYTNRDYEPYAKARDGRIGEMLQQQGITLKTFKDQIIFERQEVVKDNKEPYTVFTPYKKKWLKTVNDFYLKSYPTEKYFKNLYVTSPLPEISLEQMGFTESSIQFPETEYEHIIDDYAKNRDYPAKKGTSHIGLHLRFGTVSIRDAARASFDKEQTWLGELIWREFYMMVLDHFPQTEHYAYRPAFDHIHWRNNEQEFEAWCQGQTGYPLVDAGMRELNATGFMHNRVRMVTASFLVKHLLIDWRWGEHYFARKLLDYEGSTNVGSWQWVAGSGTDVMPYFRIFNPDAQLKKFDPKMVYVKQWVPEYGTSQYPKPIIDNPEGKARALKAYRAAVAKL</sequence>
<dbReference type="PANTHER" id="PTHR11455">
    <property type="entry name" value="CRYPTOCHROME"/>
    <property type="match status" value="1"/>
</dbReference>
<dbReference type="Gene3D" id="3.40.50.620">
    <property type="entry name" value="HUPs"/>
    <property type="match status" value="1"/>
</dbReference>
<feature type="site" description="Electron transfer via tryptophanyl radical" evidence="6">
    <location>
        <position position="290"/>
    </location>
</feature>
<dbReference type="AlphaFoldDB" id="A0A7L5DWQ3"/>
<dbReference type="InterPro" id="IPR002081">
    <property type="entry name" value="Cryptochrome/DNA_photolyase_1"/>
</dbReference>
<keyword evidence="2 5" id="KW-0285">Flavoprotein</keyword>
<keyword evidence="9" id="KW-0456">Lyase</keyword>
<dbReference type="PANTHER" id="PTHR11455:SF9">
    <property type="entry name" value="CRYPTOCHROME CIRCADIAN CLOCK 5 ISOFORM X1"/>
    <property type="match status" value="1"/>
</dbReference>
<dbReference type="GO" id="GO:0006139">
    <property type="term" value="P:nucleobase-containing compound metabolic process"/>
    <property type="evidence" value="ECO:0007669"/>
    <property type="project" value="UniProtKB-ARBA"/>
</dbReference>
<reference evidence="9 10" key="1">
    <citation type="submission" date="2020-04" db="EMBL/GenBank/DDBJ databases">
        <title>Genome sequencing of novel species.</title>
        <authorList>
            <person name="Heo J."/>
            <person name="Kim S.-J."/>
            <person name="Kim J.-S."/>
            <person name="Hong S.-B."/>
            <person name="Kwon S.-W."/>
        </authorList>
    </citation>
    <scope>NUCLEOTIDE SEQUENCE [LARGE SCALE GENOMIC DNA]</scope>
    <source>
        <strain evidence="9 10">F39-2</strain>
    </source>
</reference>
<proteinExistence type="inferred from homology"/>
<dbReference type="Gene3D" id="1.25.40.80">
    <property type="match status" value="1"/>
</dbReference>
<protein>
    <submittedName>
        <fullName evidence="9">Deoxyribodipyrimidine photo-lyase</fullName>
    </submittedName>
</protein>
<dbReference type="GO" id="GO:0003677">
    <property type="term" value="F:DNA binding"/>
    <property type="evidence" value="ECO:0007669"/>
    <property type="project" value="TreeGrafter"/>
</dbReference>
<dbReference type="Pfam" id="PF00875">
    <property type="entry name" value="DNA_photolyase"/>
    <property type="match status" value="1"/>
</dbReference>
<comment type="cofactor">
    <cofactor evidence="5">
        <name>FAD</name>
        <dbReference type="ChEBI" id="CHEBI:57692"/>
    </cofactor>
    <text evidence="5">Binds 1 FAD per subunit.</text>
</comment>
<evidence type="ECO:0000256" key="1">
    <source>
        <dbReference type="ARBA" id="ARBA00001932"/>
    </source>
</evidence>
<evidence type="ECO:0000313" key="9">
    <source>
        <dbReference type="EMBL" id="QJD95520.1"/>
    </source>
</evidence>
<dbReference type="EMBL" id="CP051682">
    <property type="protein sequence ID" value="QJD95520.1"/>
    <property type="molecule type" value="Genomic_DNA"/>
</dbReference>
<feature type="site" description="Electron transfer via tryptophanyl radical" evidence="6">
    <location>
        <position position="343"/>
    </location>
</feature>
<dbReference type="InterPro" id="IPR036134">
    <property type="entry name" value="Crypto/Photolyase_FAD-like_sf"/>
</dbReference>
<dbReference type="SUPFAM" id="SSF48173">
    <property type="entry name" value="Cryptochrome/photolyase FAD-binding domain"/>
    <property type="match status" value="1"/>
</dbReference>
<feature type="binding site" evidence="5">
    <location>
        <position position="216"/>
    </location>
    <ligand>
        <name>FAD</name>
        <dbReference type="ChEBI" id="CHEBI:57692"/>
    </ligand>
</feature>
<feature type="binding site" evidence="5">
    <location>
        <position position="256"/>
    </location>
    <ligand>
        <name>FAD</name>
        <dbReference type="ChEBI" id="CHEBI:57692"/>
    </ligand>
</feature>
<comment type="cofactor">
    <cofactor evidence="1">
        <name>(6R)-5,10-methylene-5,6,7,8-tetrahydrofolate</name>
        <dbReference type="ChEBI" id="CHEBI:15636"/>
    </cofactor>
</comment>
<evidence type="ECO:0000313" key="10">
    <source>
        <dbReference type="Proteomes" id="UP000503278"/>
    </source>
</evidence>
<evidence type="ECO:0000259" key="8">
    <source>
        <dbReference type="PROSITE" id="PS51645"/>
    </source>
</evidence>
<evidence type="ECO:0000256" key="5">
    <source>
        <dbReference type="PIRSR" id="PIRSR602081-1"/>
    </source>
</evidence>
<feature type="site" description="Electron transfer via tryptophanyl radical" evidence="6">
    <location>
        <position position="366"/>
    </location>
</feature>
<keyword evidence="3 5" id="KW-0274">FAD</keyword>
<dbReference type="InterPro" id="IPR005101">
    <property type="entry name" value="Cryptochr/Photolyase_FAD-bd"/>
</dbReference>
<dbReference type="Pfam" id="PF03441">
    <property type="entry name" value="FAD_binding_7"/>
    <property type="match status" value="1"/>
</dbReference>
<dbReference type="GO" id="GO:0003904">
    <property type="term" value="F:deoxyribodipyrimidine photo-lyase activity"/>
    <property type="evidence" value="ECO:0007669"/>
    <property type="project" value="TreeGrafter"/>
</dbReference>
<gene>
    <name evidence="9" type="ORF">HH214_06360</name>
</gene>
<dbReference type="Gene3D" id="1.10.579.10">
    <property type="entry name" value="DNA Cyclobutane Dipyrimidine Photolyase, subunit A, domain 3"/>
    <property type="match status" value="1"/>
</dbReference>
<keyword evidence="10" id="KW-1185">Reference proteome</keyword>
<dbReference type="InterPro" id="IPR006050">
    <property type="entry name" value="DNA_photolyase_N"/>
</dbReference>
<comment type="similarity">
    <text evidence="7">Belongs to the DNA photolyase family.</text>
</comment>
<name>A0A7L5DWQ3_9SPHI</name>
<evidence type="ECO:0000256" key="2">
    <source>
        <dbReference type="ARBA" id="ARBA00022630"/>
    </source>
</evidence>
<dbReference type="RefSeq" id="WP_169606528.1">
    <property type="nucleotide sequence ID" value="NZ_CP051682.1"/>
</dbReference>
<dbReference type="GO" id="GO:0006950">
    <property type="term" value="P:response to stress"/>
    <property type="evidence" value="ECO:0007669"/>
    <property type="project" value="UniProtKB-ARBA"/>
</dbReference>
<dbReference type="InterPro" id="IPR036155">
    <property type="entry name" value="Crypto/Photolyase_N_sf"/>
</dbReference>
<feature type="domain" description="Photolyase/cryptochrome alpha/beta" evidence="8">
    <location>
        <begin position="6"/>
        <end position="136"/>
    </location>
</feature>
<dbReference type="PROSITE" id="PS00691">
    <property type="entry name" value="DNA_PHOTOLYASES_1_2"/>
    <property type="match status" value="1"/>
</dbReference>
<organism evidence="9 10">
    <name type="scientific">Mucilaginibacter robiniae</name>
    <dbReference type="NCBI Taxonomy" id="2728022"/>
    <lineage>
        <taxon>Bacteria</taxon>
        <taxon>Pseudomonadati</taxon>
        <taxon>Bacteroidota</taxon>
        <taxon>Sphingobacteriia</taxon>
        <taxon>Sphingobacteriales</taxon>
        <taxon>Sphingobacteriaceae</taxon>
        <taxon>Mucilaginibacter</taxon>
    </lineage>
</organism>
<dbReference type="InterPro" id="IPR014729">
    <property type="entry name" value="Rossmann-like_a/b/a_fold"/>
</dbReference>
<dbReference type="PRINTS" id="PR00147">
    <property type="entry name" value="DNAPHOTLYASE"/>
</dbReference>
<feature type="binding site" evidence="5">
    <location>
        <begin position="259"/>
        <end position="266"/>
    </location>
    <ligand>
        <name>FAD</name>
        <dbReference type="ChEBI" id="CHEBI:57692"/>
    </ligand>
</feature>
<accession>A0A7L5DWQ3</accession>
<evidence type="ECO:0000256" key="4">
    <source>
        <dbReference type="ARBA" id="ARBA00022991"/>
    </source>
</evidence>
<keyword evidence="4 7" id="KW-0157">Chromophore</keyword>
<evidence type="ECO:0000256" key="6">
    <source>
        <dbReference type="PIRSR" id="PIRSR602081-2"/>
    </source>
</evidence>
<dbReference type="KEGG" id="mrob:HH214_06360"/>